<keyword evidence="5 7" id="KW-0175">Coiled coil</keyword>
<dbReference type="NCBIfam" id="TIGR03544">
    <property type="entry name" value="DivI1A_domain"/>
    <property type="match status" value="1"/>
</dbReference>
<feature type="coiled-coil region" evidence="7">
    <location>
        <begin position="33"/>
        <end position="67"/>
    </location>
</feature>
<evidence type="ECO:0000256" key="6">
    <source>
        <dbReference type="ARBA" id="ARBA00023306"/>
    </source>
</evidence>
<evidence type="ECO:0000256" key="3">
    <source>
        <dbReference type="ARBA" id="ARBA00022490"/>
    </source>
</evidence>
<keyword evidence="4" id="KW-0132">Cell division</keyword>
<evidence type="ECO:0000256" key="5">
    <source>
        <dbReference type="ARBA" id="ARBA00023054"/>
    </source>
</evidence>
<comment type="subcellular location">
    <subcellularLocation>
        <location evidence="1">Cytoplasm</location>
    </subcellularLocation>
</comment>
<dbReference type="GO" id="GO:0005737">
    <property type="term" value="C:cytoplasm"/>
    <property type="evidence" value="ECO:0007669"/>
    <property type="project" value="UniProtKB-SubCell"/>
</dbReference>
<evidence type="ECO:0000256" key="7">
    <source>
        <dbReference type="SAM" id="Coils"/>
    </source>
</evidence>
<accession>F2NEG8</accession>
<dbReference type="EMBL" id="CP002629">
    <property type="protein sequence ID" value="AEB08158.1"/>
    <property type="molecule type" value="Genomic_DNA"/>
</dbReference>
<proteinExistence type="inferred from homology"/>
<reference evidence="9" key="2">
    <citation type="submission" date="2011-03" db="EMBL/GenBank/DDBJ databases">
        <title>The complete genome of Desulfobacca acetoxidans DSM 11109.</title>
        <authorList>
            <consortium name="US DOE Joint Genome Institute (JGI-PGF)"/>
            <person name="Lucas S."/>
            <person name="Copeland A."/>
            <person name="Lapidus A."/>
            <person name="Bruce D."/>
            <person name="Goodwin L."/>
            <person name="Pitluck S."/>
            <person name="Peters L."/>
            <person name="Kyrpides N."/>
            <person name="Mavromatis K."/>
            <person name="Ivanova N."/>
            <person name="Ovchinnikova G."/>
            <person name="Teshima H."/>
            <person name="Detter J.C."/>
            <person name="Han C."/>
            <person name="Land M."/>
            <person name="Hauser L."/>
            <person name="Markowitz V."/>
            <person name="Cheng J.-F."/>
            <person name="Hugenholtz P."/>
            <person name="Woyke T."/>
            <person name="Wu D."/>
            <person name="Spring S."/>
            <person name="Schueler E."/>
            <person name="Brambilla E."/>
            <person name="Klenk H.-P."/>
            <person name="Eisen J.A."/>
        </authorList>
    </citation>
    <scope>NUCLEOTIDE SEQUENCE [LARGE SCALE GENOMIC DNA]</scope>
    <source>
        <strain evidence="9">ATCC 700848 / DSM 11109 / ASRB2</strain>
    </source>
</reference>
<dbReference type="OrthoDB" id="5198800at2"/>
<dbReference type="Proteomes" id="UP000000483">
    <property type="component" value="Chromosome"/>
</dbReference>
<dbReference type="Gene3D" id="6.10.250.660">
    <property type="match status" value="1"/>
</dbReference>
<dbReference type="KEGG" id="dao:Desac_0266"/>
<comment type="similarity">
    <text evidence="2">Belongs to the DivIVA family.</text>
</comment>
<evidence type="ECO:0000256" key="1">
    <source>
        <dbReference type="ARBA" id="ARBA00004496"/>
    </source>
</evidence>
<evidence type="ECO:0000313" key="8">
    <source>
        <dbReference type="EMBL" id="AEB08158.1"/>
    </source>
</evidence>
<evidence type="ECO:0000313" key="9">
    <source>
        <dbReference type="Proteomes" id="UP000000483"/>
    </source>
</evidence>
<dbReference type="PANTHER" id="PTHR35794">
    <property type="entry name" value="CELL DIVISION PROTEIN DIVIVA"/>
    <property type="match status" value="1"/>
</dbReference>
<reference evidence="8 9" key="1">
    <citation type="journal article" date="2011" name="Stand. Genomic Sci.">
        <title>Complete genome sequence of the acetate-degrading sulfate reducer Desulfobacca acetoxidans type strain (ASRB2).</title>
        <authorList>
            <person name="Goker M."/>
            <person name="Teshima H."/>
            <person name="Lapidus A."/>
            <person name="Nolan M."/>
            <person name="Lucas S."/>
            <person name="Hammon N."/>
            <person name="Deshpande S."/>
            <person name="Cheng J.F."/>
            <person name="Tapia R."/>
            <person name="Han C."/>
            <person name="Goodwin L."/>
            <person name="Pitluck S."/>
            <person name="Huntemann M."/>
            <person name="Liolios K."/>
            <person name="Ivanova N."/>
            <person name="Pagani I."/>
            <person name="Mavromatis K."/>
            <person name="Ovchinikova G."/>
            <person name="Pati A."/>
            <person name="Chen A."/>
            <person name="Palaniappan K."/>
            <person name="Land M."/>
            <person name="Hauser L."/>
            <person name="Brambilla E.M."/>
            <person name="Rohde M."/>
            <person name="Spring S."/>
            <person name="Detter J.C."/>
            <person name="Woyke T."/>
            <person name="Bristow J."/>
            <person name="Eisen J.A."/>
            <person name="Markowitz V."/>
            <person name="Hugenholtz P."/>
            <person name="Kyrpides N.C."/>
            <person name="Klenk H.P."/>
        </authorList>
    </citation>
    <scope>NUCLEOTIDE SEQUENCE [LARGE SCALE GENOMIC DNA]</scope>
    <source>
        <strain evidence="9">ATCC 700848 / DSM 11109 / ASRB2</strain>
    </source>
</reference>
<keyword evidence="6" id="KW-0131">Cell cycle</keyword>
<dbReference type="AlphaFoldDB" id="F2NEG8"/>
<dbReference type="Pfam" id="PF05103">
    <property type="entry name" value="DivIVA"/>
    <property type="match status" value="1"/>
</dbReference>
<name>F2NEG8_DESAR</name>
<dbReference type="GO" id="GO:0051301">
    <property type="term" value="P:cell division"/>
    <property type="evidence" value="ECO:0007669"/>
    <property type="project" value="UniProtKB-KW"/>
</dbReference>
<evidence type="ECO:0000256" key="4">
    <source>
        <dbReference type="ARBA" id="ARBA00022618"/>
    </source>
</evidence>
<organism evidence="8 9">
    <name type="scientific">Desulfobacca acetoxidans (strain ATCC 700848 / DSM 11109 / ASRB2)</name>
    <dbReference type="NCBI Taxonomy" id="880072"/>
    <lineage>
        <taxon>Bacteria</taxon>
        <taxon>Pseudomonadati</taxon>
        <taxon>Thermodesulfobacteriota</taxon>
        <taxon>Desulfobaccia</taxon>
        <taxon>Desulfobaccales</taxon>
        <taxon>Desulfobaccaceae</taxon>
        <taxon>Desulfobacca</taxon>
    </lineage>
</organism>
<dbReference type="eggNOG" id="COG3599">
    <property type="taxonomic scope" value="Bacteria"/>
</dbReference>
<dbReference type="HOGENOM" id="CLU_076854_2_0_7"/>
<sequence>MSQIESMNPAEIRQQQFSKKWRGLAPLEVKAFLDKTADAMAVLLQENESLRRNLDRQQGELGEFKRREQLLKDTLINAQQVIEAMKGNAQKEGEMIIHEAELKAEKILHEAFSRQAKLKNELEDLKRLKVTFSTQLRGILASHQRLLEEHEATGGQTVEV</sequence>
<evidence type="ECO:0000256" key="2">
    <source>
        <dbReference type="ARBA" id="ARBA00009008"/>
    </source>
</evidence>
<keyword evidence="9" id="KW-1185">Reference proteome</keyword>
<dbReference type="InterPro" id="IPR007793">
    <property type="entry name" value="DivIVA_fam"/>
</dbReference>
<dbReference type="RefSeq" id="WP_013705271.1">
    <property type="nucleotide sequence ID" value="NC_015388.1"/>
</dbReference>
<keyword evidence="3" id="KW-0963">Cytoplasm</keyword>
<protein>
    <submittedName>
        <fullName evidence="8">DivIVA domain protein</fullName>
    </submittedName>
</protein>
<dbReference type="InterPro" id="IPR019933">
    <property type="entry name" value="DivIVA_domain"/>
</dbReference>
<dbReference type="STRING" id="880072.Desac_0266"/>
<gene>
    <name evidence="8" type="ordered locus">Desac_0266</name>
</gene>
<dbReference type="PANTHER" id="PTHR35794:SF2">
    <property type="entry name" value="CELL DIVISION PROTEIN DIVIVA"/>
    <property type="match status" value="1"/>
</dbReference>